<sequence length="132" mass="14121">MLQDDQQQTTEVRETNVRDGATSVQRQTVATSTTTSSSVVMSRVMWYIAGFIIVLLALRVLFFLLGASQSSSFVGFVYALSGVFSAPFTGIFLTPADGSHALDSASLVAMVVYALIAWGIAKLFTISKPVSS</sequence>
<proteinExistence type="predicted"/>
<gene>
    <name evidence="3" type="ORF">L336_0371</name>
</gene>
<keyword evidence="2" id="KW-1133">Transmembrane helix</keyword>
<evidence type="ECO:0008006" key="5">
    <source>
        <dbReference type="Google" id="ProtNLM"/>
    </source>
</evidence>
<dbReference type="AlphaFoldDB" id="R4PMF6"/>
<feature type="transmembrane region" description="Helical" evidence="2">
    <location>
        <begin position="105"/>
        <end position="124"/>
    </location>
</feature>
<organism evidence="3 4">
    <name type="scientific">Candidatus Saccharimonas aalborgensis</name>
    <dbReference type="NCBI Taxonomy" id="1332188"/>
    <lineage>
        <taxon>Bacteria</taxon>
        <taxon>Candidatus Saccharimonadota</taxon>
        <taxon>Candidatus Saccharimonadia</taxon>
        <taxon>Candidatus Saccharimonadales</taxon>
        <taxon>Candidatus Saccharimonadaceae</taxon>
        <taxon>Candidatus Saccharimonas</taxon>
    </lineage>
</organism>
<reference evidence="3 4" key="1">
    <citation type="journal article" date="2013" name="Nat. Biotechnol.">
        <title>Genome sequences of rare, uncultured bacteria obtained by differential coverage binning of multiple metagenomes.</title>
        <authorList>
            <person name="Albertsen M."/>
            <person name="Hugenholtz P."/>
            <person name="Skarshewski A."/>
            <person name="Nielsen K.L."/>
            <person name="Tyson G.W."/>
            <person name="Nielsen P.H."/>
        </authorList>
    </citation>
    <scope>NUCLEOTIDE SEQUENCE [LARGE SCALE GENOMIC DNA]</scope>
    <source>
        <strain evidence="3">TM71</strain>
    </source>
</reference>
<dbReference type="Proteomes" id="UP000013893">
    <property type="component" value="Chromosome"/>
</dbReference>
<name>R4PMF6_9BACT</name>
<evidence type="ECO:0000313" key="4">
    <source>
        <dbReference type="Proteomes" id="UP000013893"/>
    </source>
</evidence>
<dbReference type="RefSeq" id="WP_015641529.1">
    <property type="nucleotide sequence ID" value="NC_021219.1"/>
</dbReference>
<keyword evidence="2" id="KW-0812">Transmembrane</keyword>
<protein>
    <recommendedName>
        <fullName evidence="5">YggT family protein</fullName>
    </recommendedName>
</protein>
<dbReference type="EMBL" id="CP005957">
    <property type="protein sequence ID" value="AGL62079.1"/>
    <property type="molecule type" value="Genomic_DNA"/>
</dbReference>
<keyword evidence="4" id="KW-1185">Reference proteome</keyword>
<feature type="transmembrane region" description="Helical" evidence="2">
    <location>
        <begin position="73"/>
        <end position="93"/>
    </location>
</feature>
<accession>R4PMF6</accession>
<dbReference type="HOGENOM" id="CLU_145429_1_0_0"/>
<dbReference type="KEGG" id="saal:L336_0371"/>
<dbReference type="STRING" id="1332188.L336_0371"/>
<keyword evidence="2" id="KW-0472">Membrane</keyword>
<evidence type="ECO:0000256" key="2">
    <source>
        <dbReference type="SAM" id="Phobius"/>
    </source>
</evidence>
<feature type="region of interest" description="Disordered" evidence="1">
    <location>
        <begin position="1"/>
        <end position="29"/>
    </location>
</feature>
<evidence type="ECO:0000256" key="1">
    <source>
        <dbReference type="SAM" id="MobiDB-lite"/>
    </source>
</evidence>
<feature type="transmembrane region" description="Helical" evidence="2">
    <location>
        <begin position="44"/>
        <end position="66"/>
    </location>
</feature>
<evidence type="ECO:0000313" key="3">
    <source>
        <dbReference type="EMBL" id="AGL62079.1"/>
    </source>
</evidence>
<feature type="compositionally biased region" description="Polar residues" evidence="1">
    <location>
        <begin position="1"/>
        <end position="10"/>
    </location>
</feature>